<organism evidence="5 6">
    <name type="scientific">Trebonia kvetii</name>
    <dbReference type="NCBI Taxonomy" id="2480626"/>
    <lineage>
        <taxon>Bacteria</taxon>
        <taxon>Bacillati</taxon>
        <taxon>Actinomycetota</taxon>
        <taxon>Actinomycetes</taxon>
        <taxon>Streptosporangiales</taxon>
        <taxon>Treboniaceae</taxon>
        <taxon>Trebonia</taxon>
    </lineage>
</organism>
<dbReference type="PANTHER" id="PTHR43398">
    <property type="entry name" value="DOLICHOL-PHOSPHATE MANNOSYLTRANSFERASE SUBUNIT 1"/>
    <property type="match status" value="1"/>
</dbReference>
<dbReference type="Pfam" id="PF00535">
    <property type="entry name" value="Glycos_transf_2"/>
    <property type="match status" value="1"/>
</dbReference>
<feature type="domain" description="Glycosyltransferase 2-like" evidence="4">
    <location>
        <begin position="23"/>
        <end position="183"/>
    </location>
</feature>
<accession>A0A6P2BRI2</accession>
<dbReference type="GO" id="GO:0035269">
    <property type="term" value="P:protein O-linked glycosylation via mannose"/>
    <property type="evidence" value="ECO:0007669"/>
    <property type="project" value="TreeGrafter"/>
</dbReference>
<sequence length="280" mass="29454">MTASVTGVESVDGQVPPSGPLVSLVIPTFNEAANIAELLARLTGAIPAQVPAEVIFVDDSTDDTPAVIAEAARFCRLAVSVLHRDVPAGGLGGAVTMGLRAATAPWIVVMDADLQHPPATVPALVSAGQRAGADLVVATRYAGGGSRAGLDGVFRRFASGGTTFLAKTVFLRHLHGVSDPMSGFFAVRAAALDTTVLRPLGYKILLELIVRCRIRKVTEVPYEFQDRFAGQSKANLNEGLRFLRHLMVLRFGSVASGLINLARPGRRTAPVHEATAAEVQ</sequence>
<dbReference type="GO" id="GO:0004582">
    <property type="term" value="F:dolichyl-phosphate beta-D-mannosyltransferase activity"/>
    <property type="evidence" value="ECO:0007669"/>
    <property type="project" value="InterPro"/>
</dbReference>
<dbReference type="Proteomes" id="UP000460272">
    <property type="component" value="Unassembled WGS sequence"/>
</dbReference>
<evidence type="ECO:0000256" key="3">
    <source>
        <dbReference type="ARBA" id="ARBA00022679"/>
    </source>
</evidence>
<evidence type="ECO:0000313" key="6">
    <source>
        <dbReference type="Proteomes" id="UP000460272"/>
    </source>
</evidence>
<protein>
    <submittedName>
        <fullName evidence="5">Polyprenol monophosphomannose synthase</fullName>
    </submittedName>
</protein>
<keyword evidence="3" id="KW-0808">Transferase</keyword>
<dbReference type="GO" id="GO:0006506">
    <property type="term" value="P:GPI anchor biosynthetic process"/>
    <property type="evidence" value="ECO:0007669"/>
    <property type="project" value="TreeGrafter"/>
</dbReference>
<comment type="caution">
    <text evidence="5">The sequence shown here is derived from an EMBL/GenBank/DDBJ whole genome shotgun (WGS) entry which is preliminary data.</text>
</comment>
<evidence type="ECO:0000313" key="5">
    <source>
        <dbReference type="EMBL" id="TVZ01642.1"/>
    </source>
</evidence>
<dbReference type="Gene3D" id="3.90.550.10">
    <property type="entry name" value="Spore Coat Polysaccharide Biosynthesis Protein SpsA, Chain A"/>
    <property type="match status" value="1"/>
</dbReference>
<dbReference type="OrthoDB" id="9810303at2"/>
<name>A0A6P2BRI2_9ACTN</name>
<keyword evidence="2" id="KW-0328">Glycosyltransferase</keyword>
<dbReference type="InterPro" id="IPR001173">
    <property type="entry name" value="Glyco_trans_2-like"/>
</dbReference>
<dbReference type="GO" id="GO:0016020">
    <property type="term" value="C:membrane"/>
    <property type="evidence" value="ECO:0007669"/>
    <property type="project" value="GOC"/>
</dbReference>
<reference evidence="5 6" key="1">
    <citation type="submission" date="2018-11" db="EMBL/GenBank/DDBJ databases">
        <title>Trebonia kvetii gen.nov., sp.nov., a novel acidophilic actinobacterium, and proposal of the new actinobacterial family Treboniaceae fam. nov.</title>
        <authorList>
            <person name="Rapoport D."/>
            <person name="Sagova-Mareckova M."/>
            <person name="Sedlacek I."/>
            <person name="Provaznik J."/>
            <person name="Kralova S."/>
            <person name="Pavlinic D."/>
            <person name="Benes V."/>
            <person name="Kopecky J."/>
        </authorList>
    </citation>
    <scope>NUCLEOTIDE SEQUENCE [LARGE SCALE GENOMIC DNA]</scope>
    <source>
        <strain evidence="5 6">15Tr583</strain>
    </source>
</reference>
<keyword evidence="6" id="KW-1185">Reference proteome</keyword>
<evidence type="ECO:0000259" key="4">
    <source>
        <dbReference type="Pfam" id="PF00535"/>
    </source>
</evidence>
<proteinExistence type="inferred from homology"/>
<dbReference type="InterPro" id="IPR039528">
    <property type="entry name" value="DPM1-like"/>
</dbReference>
<gene>
    <name evidence="5" type="ORF">EAS64_29635</name>
</gene>
<evidence type="ECO:0000256" key="1">
    <source>
        <dbReference type="ARBA" id="ARBA00006739"/>
    </source>
</evidence>
<evidence type="ECO:0000256" key="2">
    <source>
        <dbReference type="ARBA" id="ARBA00022676"/>
    </source>
</evidence>
<dbReference type="InterPro" id="IPR029044">
    <property type="entry name" value="Nucleotide-diphossugar_trans"/>
</dbReference>
<dbReference type="SUPFAM" id="SSF53448">
    <property type="entry name" value="Nucleotide-diphospho-sugar transferases"/>
    <property type="match status" value="1"/>
</dbReference>
<dbReference type="RefSeq" id="WP_145858397.1">
    <property type="nucleotide sequence ID" value="NZ_RPFW01000006.1"/>
</dbReference>
<dbReference type="EMBL" id="RPFW01000006">
    <property type="protein sequence ID" value="TVZ01642.1"/>
    <property type="molecule type" value="Genomic_DNA"/>
</dbReference>
<comment type="similarity">
    <text evidence="1">Belongs to the glycosyltransferase 2 family.</text>
</comment>
<dbReference type="AlphaFoldDB" id="A0A6P2BRI2"/>
<dbReference type="PANTHER" id="PTHR43398:SF1">
    <property type="entry name" value="DOLICHOL-PHOSPHATE MANNOSYLTRANSFERASE SUBUNIT 1"/>
    <property type="match status" value="1"/>
</dbReference>
<dbReference type="GO" id="GO:0006488">
    <property type="term" value="P:dolichol-linked oligosaccharide biosynthetic process"/>
    <property type="evidence" value="ECO:0007669"/>
    <property type="project" value="TreeGrafter"/>
</dbReference>
<dbReference type="CDD" id="cd06442">
    <property type="entry name" value="DPM1_like"/>
    <property type="match status" value="1"/>
</dbReference>